<evidence type="ECO:0008006" key="3">
    <source>
        <dbReference type="Google" id="ProtNLM"/>
    </source>
</evidence>
<sequence>MLKLGYHKYGLQGGDIGAGISIRIAQKYPESIIGLHLNYISGSYVPYFKENEPMDPHILSTKNLPGCGTNGKVLMLWSIAQNLCHWHMD</sequence>
<evidence type="ECO:0000313" key="2">
    <source>
        <dbReference type="Proteomes" id="UP001168579"/>
    </source>
</evidence>
<comment type="caution">
    <text evidence="1">The sequence shown here is derived from an EMBL/GenBank/DDBJ whole genome shotgun (WGS) entry which is preliminary data.</text>
</comment>
<dbReference type="SUPFAM" id="SSF53474">
    <property type="entry name" value="alpha/beta-Hydrolases"/>
    <property type="match status" value="1"/>
</dbReference>
<dbReference type="Gene3D" id="3.40.50.1820">
    <property type="entry name" value="alpha/beta hydrolase"/>
    <property type="match status" value="1"/>
</dbReference>
<accession>A0ABT8RNB2</accession>
<name>A0ABT8RNB2_9FLAO</name>
<keyword evidence="2" id="KW-1185">Reference proteome</keyword>
<dbReference type="EMBL" id="JAUKUC010000001">
    <property type="protein sequence ID" value="MDO1512396.1"/>
    <property type="molecule type" value="Genomic_DNA"/>
</dbReference>
<proteinExistence type="predicted"/>
<dbReference type="InterPro" id="IPR029058">
    <property type="entry name" value="AB_hydrolase_fold"/>
</dbReference>
<evidence type="ECO:0000313" key="1">
    <source>
        <dbReference type="EMBL" id="MDO1512396.1"/>
    </source>
</evidence>
<protein>
    <recommendedName>
        <fullName evidence="3">Alpha/beta hydrolase</fullName>
    </recommendedName>
</protein>
<gene>
    <name evidence="1" type="ORF">Q2T41_06995</name>
</gene>
<reference evidence="1" key="1">
    <citation type="journal article" date="2014" name="Int. J. Syst. Evol. Microbiol.">
        <title>Complete genome of a new Firmicutes species belonging to the dominant human colonic microbiota ('Ruminococcus bicirculans') reveals two chromosomes and a selective capacity to utilize plant glucans.</title>
        <authorList>
            <consortium name="NISC Comparative Sequencing Program"/>
            <person name="Wegmann U."/>
            <person name="Louis P."/>
            <person name="Goesmann A."/>
            <person name="Henrissat B."/>
            <person name="Duncan S.H."/>
            <person name="Flint H.J."/>
        </authorList>
    </citation>
    <scope>NUCLEOTIDE SEQUENCE</scope>
    <source>
        <strain evidence="1">CECT 8869</strain>
    </source>
</reference>
<dbReference type="Proteomes" id="UP001168579">
    <property type="component" value="Unassembled WGS sequence"/>
</dbReference>
<organism evidence="1 2">
    <name type="scientific">Maribacter confluentis</name>
    <dbReference type="NCBI Taxonomy" id="1656093"/>
    <lineage>
        <taxon>Bacteria</taxon>
        <taxon>Pseudomonadati</taxon>
        <taxon>Bacteroidota</taxon>
        <taxon>Flavobacteriia</taxon>
        <taxon>Flavobacteriales</taxon>
        <taxon>Flavobacteriaceae</taxon>
        <taxon>Maribacter</taxon>
    </lineage>
</organism>
<reference evidence="1" key="2">
    <citation type="submission" date="2023-06" db="EMBL/GenBank/DDBJ databases">
        <authorList>
            <person name="Lucena T."/>
            <person name="Sun Q."/>
        </authorList>
    </citation>
    <scope>NUCLEOTIDE SEQUENCE</scope>
    <source>
        <strain evidence="1">CECT 8869</strain>
    </source>
</reference>